<gene>
    <name evidence="3" type="ORF">ULMA_05900</name>
</gene>
<keyword evidence="1" id="KW-0812">Transmembrane</keyword>
<protein>
    <recommendedName>
        <fullName evidence="2">Signal transduction histidine kinase internal region domain-containing protein</fullName>
    </recommendedName>
</protein>
<dbReference type="SUPFAM" id="SSF55874">
    <property type="entry name" value="ATPase domain of HSP90 chaperone/DNA topoisomerase II/histidine kinase"/>
    <property type="match status" value="1"/>
</dbReference>
<proteinExistence type="predicted"/>
<dbReference type="RefSeq" id="WP_151672555.1">
    <property type="nucleotide sequence ID" value="NZ_BKCG01000001.1"/>
</dbReference>
<dbReference type="GO" id="GO:0000155">
    <property type="term" value="F:phosphorelay sensor kinase activity"/>
    <property type="evidence" value="ECO:0007669"/>
    <property type="project" value="InterPro"/>
</dbReference>
<dbReference type="SUPFAM" id="SSF48452">
    <property type="entry name" value="TPR-like"/>
    <property type="match status" value="1"/>
</dbReference>
<evidence type="ECO:0000256" key="1">
    <source>
        <dbReference type="SAM" id="Phobius"/>
    </source>
</evidence>
<dbReference type="PANTHER" id="PTHR34220">
    <property type="entry name" value="SENSOR HISTIDINE KINASE YPDA"/>
    <property type="match status" value="1"/>
</dbReference>
<dbReference type="PROSITE" id="PS51257">
    <property type="entry name" value="PROKAR_LIPOPROTEIN"/>
    <property type="match status" value="1"/>
</dbReference>
<evidence type="ECO:0000313" key="4">
    <source>
        <dbReference type="Proteomes" id="UP000326509"/>
    </source>
</evidence>
<dbReference type="Gene3D" id="1.25.40.10">
    <property type="entry name" value="Tetratricopeptide repeat domain"/>
    <property type="match status" value="1"/>
</dbReference>
<comment type="caution">
    <text evidence="3">The sequence shown here is derived from an EMBL/GenBank/DDBJ whole genome shotgun (WGS) entry which is preliminary data.</text>
</comment>
<dbReference type="InterPro" id="IPR050640">
    <property type="entry name" value="Bact_2-comp_sensor_kinase"/>
</dbReference>
<dbReference type="Pfam" id="PF06580">
    <property type="entry name" value="His_kinase"/>
    <property type="match status" value="1"/>
</dbReference>
<keyword evidence="1" id="KW-1133">Transmembrane helix</keyword>
<evidence type="ECO:0000313" key="3">
    <source>
        <dbReference type="EMBL" id="GER58482.1"/>
    </source>
</evidence>
<feature type="transmembrane region" description="Helical" evidence="1">
    <location>
        <begin position="386"/>
        <end position="406"/>
    </location>
</feature>
<dbReference type="GO" id="GO:0016020">
    <property type="term" value="C:membrane"/>
    <property type="evidence" value="ECO:0007669"/>
    <property type="project" value="InterPro"/>
</dbReference>
<dbReference type="PANTHER" id="PTHR34220:SF7">
    <property type="entry name" value="SENSOR HISTIDINE KINASE YPDA"/>
    <property type="match status" value="1"/>
</dbReference>
<dbReference type="EMBL" id="BKCG01000001">
    <property type="protein sequence ID" value="GER58482.1"/>
    <property type="molecule type" value="Genomic_DNA"/>
</dbReference>
<accession>A0A5J4IVZ4</accession>
<dbReference type="AlphaFoldDB" id="A0A5J4IVZ4"/>
<dbReference type="InterPro" id="IPR036890">
    <property type="entry name" value="HATPase_C_sf"/>
</dbReference>
<name>A0A5J4IVZ4_9FLAO</name>
<keyword evidence="4" id="KW-1185">Reference proteome</keyword>
<feature type="domain" description="Signal transduction histidine kinase internal region" evidence="2">
    <location>
        <begin position="419"/>
        <end position="497"/>
    </location>
</feature>
<dbReference type="InterPro" id="IPR010559">
    <property type="entry name" value="Sig_transdc_His_kin_internal"/>
</dbReference>
<dbReference type="OrthoDB" id="6190788at2"/>
<reference evidence="3 4" key="1">
    <citation type="submission" date="2019-08" db="EMBL/GenBank/DDBJ databases">
        <title>Draft genome sequence of Ulvibacter marinus type strain NBRC 109484.</title>
        <authorList>
            <person name="Kawano K."/>
            <person name="Ushijima N."/>
            <person name="Kihara M."/>
            <person name="Itoh H."/>
        </authorList>
    </citation>
    <scope>NUCLEOTIDE SEQUENCE [LARGE SCALE GENOMIC DNA]</scope>
    <source>
        <strain evidence="3 4">NBRC 109484</strain>
    </source>
</reference>
<sequence>MLKTFPYLIFIIVFICSCTSKKTEFVNADSISKLQEKATAAVGDSSYHYLKNAEKLLLKNSFSQRDSLLTENYFALGEYFQSAAQSDSSVYYNFKGIQSIDSITNNKEINHFYNTYYQLSSLLRYGDCLQVAEEFENRVSEDDYELVSIANFFRQNIALNEYNYALALEHNNKIISLLERLNDRQIIAPSLISRAEIFYYQNEKQKAYAILDTLISYESELDYDSKRQLYGDYAVYTFYDNQFDKSLLFNQKTLDNIRISKIKTEEKNISTAIAYSNIAEIYIETGSYNLAQKYIDSVYGIGFDKVRVTTQRNILKYQLLLESLTKTNERKVNKLLDSIFSYQDKSYTKKYNQELLALNIETEKKEEILAQQQAAEIKSIKLESRLIVVIIASLLIFIVGVLYYFLRKYRQEKKALYLQQRLLRTQMSPHFIFNTLSSIHNVMSTNTERAATYLIKFSKLLRLVLENSLENYVPLEDEIDSIEQFLELQLLRFPEKFDYTISLKKLNQDIGYSIPPMLLQPFIENSILHGFKGVKYLGKINISISEKNKYLQCVIEDNGVGLQNKESAIHKSVSVGLISDFIEKTTRSKVSIVSKKEENPLISGVRISFLIPFKTNT</sequence>
<keyword evidence="1" id="KW-0472">Membrane</keyword>
<evidence type="ECO:0000259" key="2">
    <source>
        <dbReference type="Pfam" id="PF06580"/>
    </source>
</evidence>
<dbReference type="InterPro" id="IPR011990">
    <property type="entry name" value="TPR-like_helical_dom_sf"/>
</dbReference>
<organism evidence="3 4">
    <name type="scientific">Patiriisocius marinus</name>
    <dbReference type="NCBI Taxonomy" id="1397112"/>
    <lineage>
        <taxon>Bacteria</taxon>
        <taxon>Pseudomonadati</taxon>
        <taxon>Bacteroidota</taxon>
        <taxon>Flavobacteriia</taxon>
        <taxon>Flavobacteriales</taxon>
        <taxon>Flavobacteriaceae</taxon>
        <taxon>Patiriisocius</taxon>
    </lineage>
</organism>
<dbReference type="Proteomes" id="UP000326509">
    <property type="component" value="Unassembled WGS sequence"/>
</dbReference>
<dbReference type="Gene3D" id="3.30.565.10">
    <property type="entry name" value="Histidine kinase-like ATPase, C-terminal domain"/>
    <property type="match status" value="1"/>
</dbReference>